<dbReference type="GeneID" id="25147118"/>
<keyword evidence="4" id="KW-1185">Reference proteome</keyword>
<geneLocation type="plasmid" evidence="3">
    <name>unnamed</name>
</geneLocation>
<dbReference type="Pfam" id="PF08327">
    <property type="entry name" value="AHSA1"/>
    <property type="match status" value="1"/>
</dbReference>
<evidence type="ECO:0000313" key="3">
    <source>
        <dbReference type="EMBL" id="AHG01738.1"/>
    </source>
</evidence>
<name>W0JXH2_9EURY</name>
<reference evidence="3 4" key="1">
    <citation type="submission" date="2014-01" db="EMBL/GenBank/DDBJ databases">
        <authorList>
            <consortium name="DOE Joint Genome Institute"/>
            <person name="Anderson I."/>
            <person name="Huntemann M."/>
            <person name="Han J."/>
            <person name="Chen A."/>
            <person name="Kyrpides N."/>
            <person name="Mavromatis K."/>
            <person name="Markowitz V."/>
            <person name="Palaniappan K."/>
            <person name="Ivanova N."/>
            <person name="Schaumberg A."/>
            <person name="Pati A."/>
            <person name="Liolios K."/>
            <person name="Nordberg H.P."/>
            <person name="Cantor M.N."/>
            <person name="Hua S.X."/>
            <person name="Woyke T."/>
        </authorList>
    </citation>
    <scope>NUCLEOTIDE SEQUENCE [LARGE SCALE GENOMIC DNA]</scope>
    <source>
        <strain evidence="3 4">XH-48</strain>
        <plasmid evidence="4">2</plasmid>
    </source>
</reference>
<comment type="similarity">
    <text evidence="1">Belongs to the AHA1 family.</text>
</comment>
<dbReference type="Gene3D" id="3.30.530.20">
    <property type="match status" value="1"/>
</dbReference>
<evidence type="ECO:0000256" key="1">
    <source>
        <dbReference type="ARBA" id="ARBA00006817"/>
    </source>
</evidence>
<dbReference type="Proteomes" id="UP000019024">
    <property type="component" value="Plasmid unnamed2"/>
</dbReference>
<dbReference type="RefSeq" id="WP_049954622.1">
    <property type="nucleotide sequence ID" value="NZ_CP007057.1"/>
</dbReference>
<dbReference type="EMBL" id="CP007057">
    <property type="protein sequence ID" value="AHG01738.1"/>
    <property type="molecule type" value="Genomic_DNA"/>
</dbReference>
<dbReference type="AlphaFoldDB" id="W0JXH2"/>
<dbReference type="SUPFAM" id="SSF55961">
    <property type="entry name" value="Bet v1-like"/>
    <property type="match status" value="1"/>
</dbReference>
<dbReference type="CDD" id="cd07814">
    <property type="entry name" value="SRPBCC_CalC_Aha1-like"/>
    <property type="match status" value="1"/>
</dbReference>
<keyword evidence="3" id="KW-0614">Plasmid</keyword>
<evidence type="ECO:0000259" key="2">
    <source>
        <dbReference type="Pfam" id="PF08327"/>
    </source>
</evidence>
<evidence type="ECO:0000313" key="4">
    <source>
        <dbReference type="Proteomes" id="UP000019024"/>
    </source>
</evidence>
<dbReference type="OrthoDB" id="165863at2157"/>
<sequence>MTDETEFDPSEYDTTINRTFDAPREAVWAAWTDPEQLAEWWGPAEFTVPDCEIDARPGGAFHVDMEGPDGTIYPGTGEFLEVEEPAHMVFLSRAFEDEDGEAKLETHNTVTFEADGDRTHLTLEAEVVTATPAVEEDLSGMEVGWTMSFEKLEGYLDRSVRA</sequence>
<protein>
    <recommendedName>
        <fullName evidence="2">Activator of Hsp90 ATPase homologue 1/2-like C-terminal domain-containing protein</fullName>
    </recommendedName>
</protein>
<dbReference type="HOGENOM" id="CLU_108923_6_3_2"/>
<accession>W0JXH2</accession>
<feature type="domain" description="Activator of Hsp90 ATPase homologue 1/2-like C-terminal" evidence="2">
    <location>
        <begin position="21"/>
        <end position="156"/>
    </location>
</feature>
<proteinExistence type="inferred from homology"/>
<dbReference type="KEGG" id="hlr:HALLA_00170"/>
<dbReference type="InterPro" id="IPR013538">
    <property type="entry name" value="ASHA1/2-like_C"/>
</dbReference>
<gene>
    <name evidence="3" type="ORF">HALLA_00170</name>
</gene>
<organism evidence="3 4">
    <name type="scientific">Halostagnicola larsenii XH-48</name>
    <dbReference type="NCBI Taxonomy" id="797299"/>
    <lineage>
        <taxon>Archaea</taxon>
        <taxon>Methanobacteriati</taxon>
        <taxon>Methanobacteriota</taxon>
        <taxon>Stenosarchaea group</taxon>
        <taxon>Halobacteria</taxon>
        <taxon>Halobacteriales</taxon>
        <taxon>Natrialbaceae</taxon>
        <taxon>Halostagnicola</taxon>
    </lineage>
</organism>
<dbReference type="InterPro" id="IPR023393">
    <property type="entry name" value="START-like_dom_sf"/>
</dbReference>
<dbReference type="eggNOG" id="arCOG05261">
    <property type="taxonomic scope" value="Archaea"/>
</dbReference>